<name>A0ABP0C603_9PEZI</name>
<dbReference type="Pfam" id="PF02902">
    <property type="entry name" value="Peptidase_C48"/>
    <property type="match status" value="1"/>
</dbReference>
<dbReference type="Proteomes" id="UP001642405">
    <property type="component" value="Unassembled WGS sequence"/>
</dbReference>
<gene>
    <name evidence="6" type="ORF">SCUCBS95973_006537</name>
</gene>
<organism evidence="6 7">
    <name type="scientific">Sporothrix curviconia</name>
    <dbReference type="NCBI Taxonomy" id="1260050"/>
    <lineage>
        <taxon>Eukaryota</taxon>
        <taxon>Fungi</taxon>
        <taxon>Dikarya</taxon>
        <taxon>Ascomycota</taxon>
        <taxon>Pezizomycotina</taxon>
        <taxon>Sordariomycetes</taxon>
        <taxon>Sordariomycetidae</taxon>
        <taxon>Ophiostomatales</taxon>
        <taxon>Ophiostomataceae</taxon>
        <taxon>Sporothrix</taxon>
    </lineage>
</organism>
<proteinExistence type="inferred from homology"/>
<evidence type="ECO:0000256" key="3">
    <source>
        <dbReference type="ARBA" id="ARBA00022801"/>
    </source>
</evidence>
<dbReference type="InterPro" id="IPR038765">
    <property type="entry name" value="Papain-like_cys_pep_sf"/>
</dbReference>
<feature type="domain" description="Ubiquitin-like protease family profile" evidence="5">
    <location>
        <begin position="108"/>
        <end position="248"/>
    </location>
</feature>
<dbReference type="InterPro" id="IPR003653">
    <property type="entry name" value="Peptidase_C48_C"/>
</dbReference>
<protein>
    <recommendedName>
        <fullName evidence="5">Ubiquitin-like protease family profile domain-containing protein</fullName>
    </recommendedName>
</protein>
<keyword evidence="3" id="KW-0378">Hydrolase</keyword>
<keyword evidence="7" id="KW-1185">Reference proteome</keyword>
<dbReference type="Gene3D" id="3.40.395.10">
    <property type="entry name" value="Adenoviral Proteinase, Chain A"/>
    <property type="match status" value="1"/>
</dbReference>
<evidence type="ECO:0000259" key="5">
    <source>
        <dbReference type="PROSITE" id="PS50600"/>
    </source>
</evidence>
<dbReference type="EMBL" id="CAWUHB010000039">
    <property type="protein sequence ID" value="CAK7227422.1"/>
    <property type="molecule type" value="Genomic_DNA"/>
</dbReference>
<feature type="region of interest" description="Disordered" evidence="4">
    <location>
        <begin position="68"/>
        <end position="89"/>
    </location>
</feature>
<dbReference type="PROSITE" id="PS50600">
    <property type="entry name" value="ULP_PROTEASE"/>
    <property type="match status" value="1"/>
</dbReference>
<comment type="similarity">
    <text evidence="1">Belongs to the peptidase C48 family.</text>
</comment>
<sequence length="248" mass="28429">MPDLPITTRENYEVDEHGFLQRSLLGKRKWLQTKALSFRLLNNPRVSINEKLTEAPWLVPAEVAHGDGIPDYPSPPSSKRDTCSPENVGADETCRAASRDNYLELVREVLTEDDTNTLNGRRWLNDTMINFGLYVLGRKHAAKRVFFYNTFLIQQLRQQKPCAKWTTRPNPAAYDYIIVPIHDPVRKHWLGAVLWRSTCDATAVHADSFELTILDSLGGSSGHDVYRAALKSYLSPIRIRVQHRKRFE</sequence>
<evidence type="ECO:0000313" key="7">
    <source>
        <dbReference type="Proteomes" id="UP001642405"/>
    </source>
</evidence>
<dbReference type="SUPFAM" id="SSF54001">
    <property type="entry name" value="Cysteine proteinases"/>
    <property type="match status" value="1"/>
</dbReference>
<keyword evidence="2" id="KW-0645">Protease</keyword>
<evidence type="ECO:0000256" key="4">
    <source>
        <dbReference type="SAM" id="MobiDB-lite"/>
    </source>
</evidence>
<evidence type="ECO:0000256" key="2">
    <source>
        <dbReference type="ARBA" id="ARBA00022670"/>
    </source>
</evidence>
<evidence type="ECO:0000256" key="1">
    <source>
        <dbReference type="ARBA" id="ARBA00005234"/>
    </source>
</evidence>
<evidence type="ECO:0000313" key="6">
    <source>
        <dbReference type="EMBL" id="CAK7227422.1"/>
    </source>
</evidence>
<reference evidence="6 7" key="1">
    <citation type="submission" date="2024-01" db="EMBL/GenBank/DDBJ databases">
        <authorList>
            <person name="Allen C."/>
            <person name="Tagirdzhanova G."/>
        </authorList>
    </citation>
    <scope>NUCLEOTIDE SEQUENCE [LARGE SCALE GENOMIC DNA]</scope>
</reference>
<comment type="caution">
    <text evidence="6">The sequence shown here is derived from an EMBL/GenBank/DDBJ whole genome shotgun (WGS) entry which is preliminary data.</text>
</comment>
<accession>A0ABP0C603</accession>